<reference evidence="2" key="1">
    <citation type="journal article" date="2013" name="J. Plant Res.">
        <title>Effect of fungi and light on seed germination of three Opuntia species from semiarid lands of central Mexico.</title>
        <authorList>
            <person name="Delgado-Sanchez P."/>
            <person name="Jimenez-Bremont J.F."/>
            <person name="Guerrero-Gonzalez Mde L."/>
            <person name="Flores J."/>
        </authorList>
    </citation>
    <scope>NUCLEOTIDE SEQUENCE</scope>
    <source>
        <tissue evidence="2">Cladode</tissue>
    </source>
</reference>
<feature type="transmembrane region" description="Helical" evidence="1">
    <location>
        <begin position="50"/>
        <end position="73"/>
    </location>
</feature>
<keyword evidence="1" id="KW-0812">Transmembrane</keyword>
<evidence type="ECO:0000313" key="2">
    <source>
        <dbReference type="EMBL" id="MBA4627407.1"/>
    </source>
</evidence>
<keyword evidence="1" id="KW-1133">Transmembrane helix</keyword>
<evidence type="ECO:0000256" key="1">
    <source>
        <dbReference type="SAM" id="Phobius"/>
    </source>
</evidence>
<accession>A0A7C9CWM0</accession>
<name>A0A7C9CWM0_OPUST</name>
<proteinExistence type="predicted"/>
<dbReference type="EMBL" id="GISG01061982">
    <property type="protein sequence ID" value="MBA4627407.1"/>
    <property type="molecule type" value="Transcribed_RNA"/>
</dbReference>
<protein>
    <submittedName>
        <fullName evidence="2">Uncharacterized protein</fullName>
    </submittedName>
</protein>
<reference evidence="2" key="2">
    <citation type="submission" date="2020-07" db="EMBL/GenBank/DDBJ databases">
        <authorList>
            <person name="Vera ALvarez R."/>
            <person name="Arias-Moreno D.M."/>
            <person name="Jimenez-Jacinto V."/>
            <person name="Jimenez-Bremont J.F."/>
            <person name="Swaminathan K."/>
            <person name="Moose S.P."/>
            <person name="Guerrero-Gonzalez M.L."/>
            <person name="Marino-Ramirez L."/>
            <person name="Landsman D."/>
            <person name="Rodriguez-Kessler M."/>
            <person name="Delgado-Sanchez P."/>
        </authorList>
    </citation>
    <scope>NUCLEOTIDE SEQUENCE</scope>
    <source>
        <tissue evidence="2">Cladode</tissue>
    </source>
</reference>
<organism evidence="2">
    <name type="scientific">Opuntia streptacantha</name>
    <name type="common">Prickly pear cactus</name>
    <name type="synonym">Opuntia cardona</name>
    <dbReference type="NCBI Taxonomy" id="393608"/>
    <lineage>
        <taxon>Eukaryota</taxon>
        <taxon>Viridiplantae</taxon>
        <taxon>Streptophyta</taxon>
        <taxon>Embryophyta</taxon>
        <taxon>Tracheophyta</taxon>
        <taxon>Spermatophyta</taxon>
        <taxon>Magnoliopsida</taxon>
        <taxon>eudicotyledons</taxon>
        <taxon>Gunneridae</taxon>
        <taxon>Pentapetalae</taxon>
        <taxon>Caryophyllales</taxon>
        <taxon>Cactineae</taxon>
        <taxon>Cactaceae</taxon>
        <taxon>Opuntioideae</taxon>
        <taxon>Opuntia</taxon>
    </lineage>
</organism>
<keyword evidence="1" id="KW-0472">Membrane</keyword>
<sequence length="125" mass="14157">MRLKSHLFKWAIISMINPKIEVNKQALMNLYNFPLLLPSSSLISDIVTRFLMAVSLVFEAMVSHVMALMAFWAFRRRDQVNCFVLTVFSFFPVFAPFGSNNVNPLGFSTVTVTVLGAMGFVDQEQ</sequence>
<dbReference type="AlphaFoldDB" id="A0A7C9CWM0"/>
<feature type="transmembrane region" description="Helical" evidence="1">
    <location>
        <begin position="80"/>
        <end position="98"/>
    </location>
</feature>